<comment type="caution">
    <text evidence="2">The sequence shown here is derived from an EMBL/GenBank/DDBJ whole genome shotgun (WGS) entry which is preliminary data.</text>
</comment>
<evidence type="ECO:0000259" key="1">
    <source>
        <dbReference type="Pfam" id="PF18894"/>
    </source>
</evidence>
<accession>A0A562WQI3</accession>
<evidence type="ECO:0000313" key="2">
    <source>
        <dbReference type="EMBL" id="TWJ32488.1"/>
    </source>
</evidence>
<dbReference type="RefSeq" id="WP_342795404.1">
    <property type="nucleotide sequence ID" value="NZ_VLLN01000004.1"/>
</dbReference>
<sequence>MRSKPGRLPASLLSPHSSHSMTLNLTAELERLIAHLAGQVEAFGHIDPARILVCIATTRGSGIHGTYAKIHPLCFAGGSKTTTIRRGRHTYTCTMPTVSHRGEEMRYVIYFLSSRFFDLPFREKLITVFHELYHISPAFDGDIRRFPGRNYAHGSSTKRYNAAMATMVDAYLAGLASRDHLAFLEVGMEELRRRCRALVGRRMTAPKIQVRRDT</sequence>
<organism evidence="2 3">
    <name type="scientific">Geobacter argillaceus</name>
    <dbReference type="NCBI Taxonomy" id="345631"/>
    <lineage>
        <taxon>Bacteria</taxon>
        <taxon>Pseudomonadati</taxon>
        <taxon>Thermodesulfobacteriota</taxon>
        <taxon>Desulfuromonadia</taxon>
        <taxon>Geobacterales</taxon>
        <taxon>Geobacteraceae</taxon>
        <taxon>Geobacter</taxon>
    </lineage>
</organism>
<reference evidence="2 3" key="1">
    <citation type="submission" date="2019-07" db="EMBL/GenBank/DDBJ databases">
        <title>Genomic Encyclopedia of Archaeal and Bacterial Type Strains, Phase II (KMG-II): from individual species to whole genera.</title>
        <authorList>
            <person name="Goeker M."/>
        </authorList>
    </citation>
    <scope>NUCLEOTIDE SEQUENCE [LARGE SCALE GENOMIC DNA]</scope>
    <source>
        <strain evidence="2 3">ATCC BAA-1139</strain>
    </source>
</reference>
<dbReference type="Proteomes" id="UP000319449">
    <property type="component" value="Unassembled WGS sequence"/>
</dbReference>
<dbReference type="EMBL" id="VLLN01000004">
    <property type="protein sequence ID" value="TWJ32488.1"/>
    <property type="molecule type" value="Genomic_DNA"/>
</dbReference>
<dbReference type="InterPro" id="IPR043998">
    <property type="entry name" value="Put_Metallopep"/>
</dbReference>
<evidence type="ECO:0000313" key="3">
    <source>
        <dbReference type="Proteomes" id="UP000319449"/>
    </source>
</evidence>
<proteinExistence type="predicted"/>
<dbReference type="AlphaFoldDB" id="A0A562WQI3"/>
<gene>
    <name evidence="2" type="ORF">JN12_00928</name>
</gene>
<dbReference type="Pfam" id="PF18894">
    <property type="entry name" value="PhageMetallopep"/>
    <property type="match status" value="1"/>
</dbReference>
<keyword evidence="3" id="KW-1185">Reference proteome</keyword>
<name>A0A562WQI3_9BACT</name>
<protein>
    <recommendedName>
        <fullName evidence="1">Putative phage metallopeptidase domain-containing protein</fullName>
    </recommendedName>
</protein>
<feature type="domain" description="Putative phage metallopeptidase" evidence="1">
    <location>
        <begin position="28"/>
        <end position="141"/>
    </location>
</feature>